<evidence type="ECO:0000313" key="3">
    <source>
        <dbReference type="Proteomes" id="UP000186955"/>
    </source>
</evidence>
<comment type="caution">
    <text evidence="2">The sequence shown here is derived from an EMBL/GenBank/DDBJ whole genome shotgun (WGS) entry which is preliminary data.</text>
</comment>
<gene>
    <name evidence="2" type="ORF">PENSUB_12562</name>
</gene>
<evidence type="ECO:0000313" key="2">
    <source>
        <dbReference type="EMBL" id="OKO92892.1"/>
    </source>
</evidence>
<name>A0A1Q5SY64_9EURO</name>
<sequence length="234" mass="25545">MTAGRASDLDGLEIVTSLSDALYRSASLFLLCKVDILPFIGKLQEKRNWNPGSPPPPVNSPDLRPPNSSHSLTAAPARKCYDIPDMRLSTDAGASDYLDPGVESTPKPTRTMPRRRIRAEDLDDCIAHPNGRKKTDIFEFGRRDLAVPLDVIFGPIEKEYIKTGKIGGFAVSEARAETIHEAVKHTWVLAVEAETTYRESSALQNTMIDINRNSFSAISTDILEIGAVAGLGPV</sequence>
<dbReference type="AlphaFoldDB" id="A0A1Q5SY64"/>
<proteinExistence type="predicted"/>
<evidence type="ECO:0000256" key="1">
    <source>
        <dbReference type="SAM" id="MobiDB-lite"/>
    </source>
</evidence>
<dbReference type="Proteomes" id="UP000186955">
    <property type="component" value="Unassembled WGS sequence"/>
</dbReference>
<dbReference type="EMBL" id="MNBE01000737">
    <property type="protein sequence ID" value="OKO92892.1"/>
    <property type="molecule type" value="Genomic_DNA"/>
</dbReference>
<protein>
    <submittedName>
        <fullName evidence="2">Uncharacterized protein</fullName>
    </submittedName>
</protein>
<keyword evidence="3" id="KW-1185">Reference proteome</keyword>
<feature type="region of interest" description="Disordered" evidence="1">
    <location>
        <begin position="92"/>
        <end position="111"/>
    </location>
</feature>
<dbReference type="STRING" id="1316194.A0A1Q5SY64"/>
<organism evidence="2 3">
    <name type="scientific">Penicillium subrubescens</name>
    <dbReference type="NCBI Taxonomy" id="1316194"/>
    <lineage>
        <taxon>Eukaryota</taxon>
        <taxon>Fungi</taxon>
        <taxon>Dikarya</taxon>
        <taxon>Ascomycota</taxon>
        <taxon>Pezizomycotina</taxon>
        <taxon>Eurotiomycetes</taxon>
        <taxon>Eurotiomycetidae</taxon>
        <taxon>Eurotiales</taxon>
        <taxon>Aspergillaceae</taxon>
        <taxon>Penicillium</taxon>
    </lineage>
</organism>
<accession>A0A1Q5SY64</accession>
<reference evidence="2 3" key="1">
    <citation type="submission" date="2016-10" db="EMBL/GenBank/DDBJ databases">
        <title>Genome sequence of the ascomycete fungus Penicillium subrubescens.</title>
        <authorList>
            <person name="De Vries R.P."/>
            <person name="Peng M."/>
            <person name="Dilokpimol A."/>
            <person name="Hilden K."/>
            <person name="Makela M.R."/>
            <person name="Grigoriev I."/>
            <person name="Riley R."/>
            <person name="Granchi Z."/>
        </authorList>
    </citation>
    <scope>NUCLEOTIDE SEQUENCE [LARGE SCALE GENOMIC DNA]</scope>
    <source>
        <strain evidence="2 3">CBS 132785</strain>
    </source>
</reference>
<feature type="region of interest" description="Disordered" evidence="1">
    <location>
        <begin position="45"/>
        <end position="75"/>
    </location>
</feature>